<dbReference type="EMBL" id="CP069032">
    <property type="protein sequence ID" value="QRC99610.1"/>
    <property type="molecule type" value="Genomic_DNA"/>
</dbReference>
<proteinExistence type="predicted"/>
<dbReference type="AlphaFoldDB" id="A0A7U2F6G6"/>
<evidence type="ECO:0008006" key="3">
    <source>
        <dbReference type="Google" id="ProtNLM"/>
    </source>
</evidence>
<evidence type="ECO:0000313" key="1">
    <source>
        <dbReference type="EMBL" id="QRC99610.1"/>
    </source>
</evidence>
<protein>
    <recommendedName>
        <fullName evidence="3">F-box domain-containing protein</fullName>
    </recommendedName>
</protein>
<dbReference type="Proteomes" id="UP000663193">
    <property type="component" value="Chromosome 10"/>
</dbReference>
<accession>A0A7U2F6G6</accession>
<sequence length="509" mass="57712">MVFTSAQAERTALGEPIYIAPPARRQRRVGLRTNINDLPDELLVLMIEGLDNLTEGKPMVHALTLVNRRFNRLSVPFLYSWFAITYEDDMQIFAKFLHTTLDAPQLVCFTKSIFWQREEERLHLSDTSSLHLSDISKAIDFVHTLKVPFTQQWVRDILHGCGDALLAVQICLMPQLVEFHAESEFLSAGKRLPAYLRHLLHVARGLPFSSGHSFKHLSHVRIPYCSLRPCDISAIFNLHSLETLFLAGDESREDDFQKACLAWSKDKDAWECAAHSSTIKRLGLSGALPAEAVGAMIKSCSSLLNFYFCGDIWLSKESGWYRVVDAALRSQSGSLERLSFDAMMLGRNPPQANSIAGHFSQLASFPVLDTYAGLLAMILSPADVARPNQLLNLVKTLPPTIKHLMLEVSPDWDPCLLLDPEDKSLHKALPQIKRLYIRYPMLTLDNIPYKLLDLANFFIDSPIQFSFILDFRYKRMNLRPQGAELAERADYGFDDEAADWPDSYGWDHD</sequence>
<evidence type="ECO:0000313" key="2">
    <source>
        <dbReference type="Proteomes" id="UP000663193"/>
    </source>
</evidence>
<name>A0A7U2F6G6_PHANO</name>
<reference evidence="2" key="1">
    <citation type="journal article" date="2021" name="BMC Genomics">
        <title>Chromosome-level genome assembly and manually-curated proteome of model necrotroph Parastagonospora nodorum Sn15 reveals a genome-wide trove of candidate effector homologs, and redundancy of virulence-related functions within an accessory chromosome.</title>
        <authorList>
            <person name="Bertazzoni S."/>
            <person name="Jones D.A.B."/>
            <person name="Phan H.T."/>
            <person name="Tan K.-C."/>
            <person name="Hane J.K."/>
        </authorList>
    </citation>
    <scope>NUCLEOTIDE SEQUENCE [LARGE SCALE GENOMIC DNA]</scope>
    <source>
        <strain evidence="2">SN15 / ATCC MYA-4574 / FGSC 10173)</strain>
    </source>
</reference>
<gene>
    <name evidence="1" type="ORF">JI435_150610</name>
</gene>
<dbReference type="OrthoDB" id="3690497at2759"/>
<dbReference type="VEuPathDB" id="FungiDB:JI435_150610"/>
<organism evidence="1 2">
    <name type="scientific">Phaeosphaeria nodorum (strain SN15 / ATCC MYA-4574 / FGSC 10173)</name>
    <name type="common">Glume blotch fungus</name>
    <name type="synonym">Parastagonospora nodorum</name>
    <dbReference type="NCBI Taxonomy" id="321614"/>
    <lineage>
        <taxon>Eukaryota</taxon>
        <taxon>Fungi</taxon>
        <taxon>Dikarya</taxon>
        <taxon>Ascomycota</taxon>
        <taxon>Pezizomycotina</taxon>
        <taxon>Dothideomycetes</taxon>
        <taxon>Pleosporomycetidae</taxon>
        <taxon>Pleosporales</taxon>
        <taxon>Pleosporineae</taxon>
        <taxon>Phaeosphaeriaceae</taxon>
        <taxon>Parastagonospora</taxon>
    </lineage>
</organism>
<keyword evidence="2" id="KW-1185">Reference proteome</keyword>
<dbReference type="SUPFAM" id="SSF52047">
    <property type="entry name" value="RNI-like"/>
    <property type="match status" value="1"/>
</dbReference>